<dbReference type="STRING" id="926569.ANT_16900"/>
<evidence type="ECO:0000256" key="7">
    <source>
        <dbReference type="ARBA" id="ARBA00022840"/>
    </source>
</evidence>
<dbReference type="Proteomes" id="UP000008922">
    <property type="component" value="Chromosome"/>
</dbReference>
<dbReference type="Gene3D" id="1.10.287.130">
    <property type="match status" value="1"/>
</dbReference>
<protein>
    <recommendedName>
        <fullName evidence="2">histidine kinase</fullName>
        <ecNumber evidence="2">2.7.13.3</ecNumber>
    </recommendedName>
</protein>
<evidence type="ECO:0000256" key="4">
    <source>
        <dbReference type="ARBA" id="ARBA00022679"/>
    </source>
</evidence>
<organism evidence="11 12">
    <name type="scientific">Anaerolinea thermophila (strain DSM 14523 / JCM 11388 / NBRC 100420 / UNI-1)</name>
    <dbReference type="NCBI Taxonomy" id="926569"/>
    <lineage>
        <taxon>Bacteria</taxon>
        <taxon>Bacillati</taxon>
        <taxon>Chloroflexota</taxon>
        <taxon>Anaerolineae</taxon>
        <taxon>Anaerolineales</taxon>
        <taxon>Anaerolineaceae</taxon>
        <taxon>Anaerolinea</taxon>
    </lineage>
</organism>
<dbReference type="InParanoid" id="E8N5K2"/>
<dbReference type="AlphaFoldDB" id="E8N5K2"/>
<dbReference type="SMART" id="SM00387">
    <property type="entry name" value="HATPase_c"/>
    <property type="match status" value="1"/>
</dbReference>
<dbReference type="KEGG" id="atm:ANT_16900"/>
<dbReference type="HOGENOM" id="CLU_420734_0_0_0"/>
<keyword evidence="5" id="KW-0547">Nucleotide-binding</keyword>
<dbReference type="Pfam" id="PF02518">
    <property type="entry name" value="HATPase_c"/>
    <property type="match status" value="1"/>
</dbReference>
<evidence type="ECO:0000313" key="12">
    <source>
        <dbReference type="Proteomes" id="UP000008922"/>
    </source>
</evidence>
<dbReference type="NCBIfam" id="TIGR00229">
    <property type="entry name" value="sensory_box"/>
    <property type="match status" value="1"/>
</dbReference>
<dbReference type="GO" id="GO:0000155">
    <property type="term" value="F:phosphorelay sensor kinase activity"/>
    <property type="evidence" value="ECO:0007669"/>
    <property type="project" value="InterPro"/>
</dbReference>
<dbReference type="SMART" id="SM00388">
    <property type="entry name" value="HisKA"/>
    <property type="match status" value="1"/>
</dbReference>
<evidence type="ECO:0000256" key="2">
    <source>
        <dbReference type="ARBA" id="ARBA00012438"/>
    </source>
</evidence>
<evidence type="ECO:0000256" key="6">
    <source>
        <dbReference type="ARBA" id="ARBA00022777"/>
    </source>
</evidence>
<evidence type="ECO:0000256" key="8">
    <source>
        <dbReference type="ARBA" id="ARBA00023012"/>
    </source>
</evidence>
<dbReference type="GO" id="GO:0005524">
    <property type="term" value="F:ATP binding"/>
    <property type="evidence" value="ECO:0007669"/>
    <property type="project" value="UniProtKB-KW"/>
</dbReference>
<reference evidence="11 12" key="1">
    <citation type="submission" date="2010-12" db="EMBL/GenBank/DDBJ databases">
        <title>Whole genome sequence of Anaerolinea thermophila UNI-1.</title>
        <authorList>
            <person name="Narita-Yamada S."/>
            <person name="Kishi E."/>
            <person name="Watanabe Y."/>
            <person name="Takasaki K."/>
            <person name="Ankai A."/>
            <person name="Oguchi A."/>
            <person name="Fukui S."/>
            <person name="Takahashi M."/>
            <person name="Yashiro I."/>
            <person name="Hosoyama A."/>
            <person name="Sekiguchi Y."/>
            <person name="Hanada S."/>
            <person name="Fujita N."/>
        </authorList>
    </citation>
    <scope>NUCLEOTIDE SEQUENCE [LARGE SCALE GENOMIC DNA]</scope>
    <source>
        <strain evidence="12">DSM 14523 / JCM 11388 / NBRC 100420 / UNI-1</strain>
    </source>
</reference>
<dbReference type="Gene3D" id="3.30.450.20">
    <property type="entry name" value="PAS domain"/>
    <property type="match status" value="2"/>
</dbReference>
<dbReference type="PANTHER" id="PTHR43065">
    <property type="entry name" value="SENSOR HISTIDINE KINASE"/>
    <property type="match status" value="1"/>
</dbReference>
<dbReference type="SUPFAM" id="SSF55874">
    <property type="entry name" value="ATPase domain of HSP90 chaperone/DNA topoisomerase II/histidine kinase"/>
    <property type="match status" value="1"/>
</dbReference>
<gene>
    <name evidence="11" type="ordered locus">ANT_16900</name>
</gene>
<dbReference type="InterPro" id="IPR003661">
    <property type="entry name" value="HisK_dim/P_dom"/>
</dbReference>
<dbReference type="Pfam" id="PF00512">
    <property type="entry name" value="HisKA"/>
    <property type="match status" value="1"/>
</dbReference>
<proteinExistence type="predicted"/>
<feature type="domain" description="PAS" evidence="10">
    <location>
        <begin position="299"/>
        <end position="343"/>
    </location>
</feature>
<dbReference type="EC" id="2.7.13.3" evidence="2"/>
<keyword evidence="3" id="KW-0597">Phosphoprotein</keyword>
<dbReference type="eggNOG" id="COG3852">
    <property type="taxonomic scope" value="Bacteria"/>
</dbReference>
<accession>E8N5K2</accession>
<dbReference type="InterPro" id="IPR036097">
    <property type="entry name" value="HisK_dim/P_sf"/>
</dbReference>
<evidence type="ECO:0000313" key="11">
    <source>
        <dbReference type="EMBL" id="BAJ63716.1"/>
    </source>
</evidence>
<dbReference type="PANTHER" id="PTHR43065:SF10">
    <property type="entry name" value="PEROXIDE STRESS-ACTIVATED HISTIDINE KINASE MAK3"/>
    <property type="match status" value="1"/>
</dbReference>
<dbReference type="SMART" id="SM00091">
    <property type="entry name" value="PAS"/>
    <property type="match status" value="2"/>
</dbReference>
<dbReference type="Gene3D" id="3.30.565.10">
    <property type="entry name" value="Histidine kinase-like ATPase, C-terminal domain"/>
    <property type="match status" value="1"/>
</dbReference>
<dbReference type="OrthoDB" id="9784397at2"/>
<comment type="catalytic activity">
    <reaction evidence="1">
        <text>ATP + protein L-histidine = ADP + protein N-phospho-L-histidine.</text>
        <dbReference type="EC" id="2.7.13.3"/>
    </reaction>
</comment>
<dbReference type="InterPro" id="IPR036890">
    <property type="entry name" value="HATPase_C_sf"/>
</dbReference>
<dbReference type="InterPro" id="IPR004358">
    <property type="entry name" value="Sig_transdc_His_kin-like_C"/>
</dbReference>
<dbReference type="InterPro" id="IPR005467">
    <property type="entry name" value="His_kinase_dom"/>
</dbReference>
<dbReference type="SUPFAM" id="SSF47384">
    <property type="entry name" value="Homodimeric domain of signal transducing histidine kinase"/>
    <property type="match status" value="1"/>
</dbReference>
<evidence type="ECO:0000259" key="10">
    <source>
        <dbReference type="PROSITE" id="PS50112"/>
    </source>
</evidence>
<sequence>MNSSERGFRLSPPWGKPQSQGYEGLSRLLSQVYQPAVLLMLPEGQLLFANSAFLEWTGWQLEDILRHKWIWLLNENTVPRQDGEEGFFTHIRCKYRDPQPARVRLIDLENEGRRFSVAFFSPEASKGERERKFDDRLLDVIEKISSISLETPLSHSLKYICAMVSRLLDVEACALYQVSALSPQMVKICNGGEEDVFPPVMTLADLVRLTGIQIWTPGRRALTLVHRAGQEQGLTFVASASLGNAGGAIGLLVLGGRGEVREERVLSTLRMLRRQIAAFLENYLKVEVIQERLSAIQQDFDVLESAINGVNEGIFILKPDLRIDKINVRAEWLFGYAQYEIVGVPVENVLIGSDRLRPSLEAALEGVPIHTIGDLSLHRRNGLSFPAVVQVVRVPAEGKVNALVVLVTDVSEGEAIRIRTQQLEQRALLGEVTSVFAHEVRNPINNIYTGLQVLSATLPPDDANQEHLTRLQQDCVRLNNLMESVLNFSRNTQYKFEPVDLKDFLQRILDRWRPRFGKVNIEAQLFVQEGTPKAYADPRSLEQVFTNLISNAVDAMSKKGGHLTFQVSPKIGSLGRSEVVIAVLDDGPGIPDEIRERIFEPFVTTKPNGTGLGLAITKRIVTAHHGSIQVNSFPGGTVFEVTLQAYTGDES</sequence>
<keyword evidence="8" id="KW-0902">Two-component regulatory system</keyword>
<dbReference type="EMBL" id="AP012029">
    <property type="protein sequence ID" value="BAJ63716.1"/>
    <property type="molecule type" value="Genomic_DNA"/>
</dbReference>
<dbReference type="FunCoup" id="E8N5K2">
    <property type="interactions" value="204"/>
</dbReference>
<dbReference type="PROSITE" id="PS50109">
    <property type="entry name" value="HIS_KIN"/>
    <property type="match status" value="1"/>
</dbReference>
<dbReference type="CDD" id="cd00130">
    <property type="entry name" value="PAS"/>
    <property type="match status" value="1"/>
</dbReference>
<dbReference type="PROSITE" id="PS50112">
    <property type="entry name" value="PAS"/>
    <property type="match status" value="1"/>
</dbReference>
<dbReference type="SUPFAM" id="SSF55785">
    <property type="entry name" value="PYP-like sensor domain (PAS domain)"/>
    <property type="match status" value="1"/>
</dbReference>
<dbReference type="Pfam" id="PF08448">
    <property type="entry name" value="PAS_4"/>
    <property type="match status" value="1"/>
</dbReference>
<keyword evidence="4" id="KW-0808">Transferase</keyword>
<dbReference type="PRINTS" id="PR00344">
    <property type="entry name" value="BCTRLSENSOR"/>
</dbReference>
<evidence type="ECO:0000256" key="1">
    <source>
        <dbReference type="ARBA" id="ARBA00000085"/>
    </source>
</evidence>
<feature type="domain" description="Histidine kinase" evidence="9">
    <location>
        <begin position="435"/>
        <end position="647"/>
    </location>
</feature>
<evidence type="ECO:0000259" key="9">
    <source>
        <dbReference type="PROSITE" id="PS50109"/>
    </source>
</evidence>
<keyword evidence="12" id="KW-1185">Reference proteome</keyword>
<dbReference type="InterPro" id="IPR013656">
    <property type="entry name" value="PAS_4"/>
</dbReference>
<name>E8N5K2_ANATU</name>
<dbReference type="Pfam" id="PF13426">
    <property type="entry name" value="PAS_9"/>
    <property type="match status" value="1"/>
</dbReference>
<keyword evidence="6 11" id="KW-0418">Kinase</keyword>
<evidence type="ECO:0000256" key="5">
    <source>
        <dbReference type="ARBA" id="ARBA00022741"/>
    </source>
</evidence>
<dbReference type="InterPro" id="IPR003594">
    <property type="entry name" value="HATPase_dom"/>
</dbReference>
<keyword evidence="7" id="KW-0067">ATP-binding</keyword>
<dbReference type="CDD" id="cd00082">
    <property type="entry name" value="HisKA"/>
    <property type="match status" value="1"/>
</dbReference>
<dbReference type="InterPro" id="IPR000014">
    <property type="entry name" value="PAS"/>
</dbReference>
<dbReference type="SUPFAM" id="SSF55781">
    <property type="entry name" value="GAF domain-like"/>
    <property type="match status" value="1"/>
</dbReference>
<dbReference type="InterPro" id="IPR035965">
    <property type="entry name" value="PAS-like_dom_sf"/>
</dbReference>
<evidence type="ECO:0000256" key="3">
    <source>
        <dbReference type="ARBA" id="ARBA00022553"/>
    </source>
</evidence>